<evidence type="ECO:0000313" key="4">
    <source>
        <dbReference type="Proteomes" id="UP001362999"/>
    </source>
</evidence>
<sequence>MAPPPRHVTFSPSPSPSPTSSHLLNLLDCLRASQLTYALCRYCYFSRMDLARWSIFWVLVPILCVLVLSNEEMLTTTPCDAVLSSAPSSRLEFWSGLA</sequence>
<comment type="caution">
    <text evidence="3">The sequence shown here is derived from an EMBL/GenBank/DDBJ whole genome shotgun (WGS) entry which is preliminary data.</text>
</comment>
<evidence type="ECO:0000256" key="2">
    <source>
        <dbReference type="SAM" id="Phobius"/>
    </source>
</evidence>
<dbReference type="AlphaFoldDB" id="A0AAW0AQ35"/>
<accession>A0AAW0AQ35</accession>
<organism evidence="3 4">
    <name type="scientific">Favolaschia claudopus</name>
    <dbReference type="NCBI Taxonomy" id="2862362"/>
    <lineage>
        <taxon>Eukaryota</taxon>
        <taxon>Fungi</taxon>
        <taxon>Dikarya</taxon>
        <taxon>Basidiomycota</taxon>
        <taxon>Agaricomycotina</taxon>
        <taxon>Agaricomycetes</taxon>
        <taxon>Agaricomycetidae</taxon>
        <taxon>Agaricales</taxon>
        <taxon>Marasmiineae</taxon>
        <taxon>Mycenaceae</taxon>
        <taxon>Favolaschia</taxon>
    </lineage>
</organism>
<feature type="transmembrane region" description="Helical" evidence="2">
    <location>
        <begin position="50"/>
        <end position="68"/>
    </location>
</feature>
<name>A0AAW0AQ35_9AGAR</name>
<keyword evidence="2" id="KW-0472">Membrane</keyword>
<protein>
    <submittedName>
        <fullName evidence="3">Uncharacterized protein</fullName>
    </submittedName>
</protein>
<keyword evidence="4" id="KW-1185">Reference proteome</keyword>
<dbReference type="Proteomes" id="UP001362999">
    <property type="component" value="Unassembled WGS sequence"/>
</dbReference>
<evidence type="ECO:0000256" key="1">
    <source>
        <dbReference type="SAM" id="MobiDB-lite"/>
    </source>
</evidence>
<keyword evidence="2" id="KW-1133">Transmembrane helix</keyword>
<evidence type="ECO:0000313" key="3">
    <source>
        <dbReference type="EMBL" id="KAK7015422.1"/>
    </source>
</evidence>
<feature type="region of interest" description="Disordered" evidence="1">
    <location>
        <begin position="1"/>
        <end position="20"/>
    </location>
</feature>
<keyword evidence="2" id="KW-0812">Transmembrane</keyword>
<gene>
    <name evidence="3" type="ORF">R3P38DRAFT_3204699</name>
</gene>
<reference evidence="3 4" key="1">
    <citation type="journal article" date="2024" name="J Genomics">
        <title>Draft genome sequencing and assembly of Favolaschia claudopus CIRM-BRFM 2984 isolated from oak limbs.</title>
        <authorList>
            <person name="Navarro D."/>
            <person name="Drula E."/>
            <person name="Chaduli D."/>
            <person name="Cazenave R."/>
            <person name="Ahrendt S."/>
            <person name="Wang J."/>
            <person name="Lipzen A."/>
            <person name="Daum C."/>
            <person name="Barry K."/>
            <person name="Grigoriev I.V."/>
            <person name="Favel A."/>
            <person name="Rosso M.N."/>
            <person name="Martin F."/>
        </authorList>
    </citation>
    <scope>NUCLEOTIDE SEQUENCE [LARGE SCALE GENOMIC DNA]</scope>
    <source>
        <strain evidence="3 4">CIRM-BRFM 2984</strain>
    </source>
</reference>
<dbReference type="EMBL" id="JAWWNJ010000054">
    <property type="protein sequence ID" value="KAK7015422.1"/>
    <property type="molecule type" value="Genomic_DNA"/>
</dbReference>
<proteinExistence type="predicted"/>